<comment type="caution">
    <text evidence="2">The sequence shown here is derived from an EMBL/GenBank/DDBJ whole genome shotgun (WGS) entry which is preliminary data.</text>
</comment>
<organism evidence="2 3">
    <name type="scientific">Fonticella tunisiensis</name>
    <dbReference type="NCBI Taxonomy" id="1096341"/>
    <lineage>
        <taxon>Bacteria</taxon>
        <taxon>Bacillati</taxon>
        <taxon>Bacillota</taxon>
        <taxon>Clostridia</taxon>
        <taxon>Eubacteriales</taxon>
        <taxon>Clostridiaceae</taxon>
        <taxon>Fonticella</taxon>
    </lineage>
</organism>
<sequence length="260" mass="28908">MGTCKKCGAEFGKNDQFCVVCGGQIIKDEGKKDFGNEMLQETAAASEPGIRRLKYKINIDKSRFENYGREIFTLFKDVFTKPVAASSKYAREPLKEASFISMLIMGILQGFLAVWISSRPFGRILKGFLPIFKTGRISPYGIIFLRSFIVFGIVLFALTLGLFISAQLLYNVRVKLLSLWNIVSISGILYVTMMLVLIMTYYAAPSVNIVFAMFITVIILVSIYQSIKEITGLSEDRAAFTAGAGFILMAAIIYLLSAII</sequence>
<gene>
    <name evidence="2" type="ORF">EDD71_12326</name>
</gene>
<reference evidence="2 3" key="1">
    <citation type="submission" date="2019-03" db="EMBL/GenBank/DDBJ databases">
        <title>Genomic Encyclopedia of Type Strains, Phase IV (KMG-IV): sequencing the most valuable type-strain genomes for metagenomic binning, comparative biology and taxonomic classification.</title>
        <authorList>
            <person name="Goeker M."/>
        </authorList>
    </citation>
    <scope>NUCLEOTIDE SEQUENCE [LARGE SCALE GENOMIC DNA]</scope>
    <source>
        <strain evidence="2 3">DSM 24455</strain>
    </source>
</reference>
<feature type="transmembrane region" description="Helical" evidence="1">
    <location>
        <begin position="239"/>
        <end position="259"/>
    </location>
</feature>
<proteinExistence type="predicted"/>
<feature type="transmembrane region" description="Helical" evidence="1">
    <location>
        <begin position="176"/>
        <end position="203"/>
    </location>
</feature>
<dbReference type="Proteomes" id="UP000295325">
    <property type="component" value="Unassembled WGS sequence"/>
</dbReference>
<feature type="transmembrane region" description="Helical" evidence="1">
    <location>
        <begin position="97"/>
        <end position="117"/>
    </location>
</feature>
<evidence type="ECO:0000256" key="1">
    <source>
        <dbReference type="SAM" id="Phobius"/>
    </source>
</evidence>
<feature type="transmembrane region" description="Helical" evidence="1">
    <location>
        <begin position="209"/>
        <end position="227"/>
    </location>
</feature>
<evidence type="ECO:0000313" key="2">
    <source>
        <dbReference type="EMBL" id="TDT50930.1"/>
    </source>
</evidence>
<keyword evidence="1" id="KW-0472">Membrane</keyword>
<feature type="transmembrane region" description="Helical" evidence="1">
    <location>
        <begin position="137"/>
        <end position="164"/>
    </location>
</feature>
<keyword evidence="1" id="KW-1133">Transmembrane helix</keyword>
<name>A0A4R7K9S8_9CLOT</name>
<dbReference type="OrthoDB" id="517663at2"/>
<dbReference type="RefSeq" id="WP_133628919.1">
    <property type="nucleotide sequence ID" value="NZ_SOAZ01000023.1"/>
</dbReference>
<protein>
    <submittedName>
        <fullName evidence="2">Uncharacterized protein</fullName>
    </submittedName>
</protein>
<keyword evidence="1" id="KW-0812">Transmembrane</keyword>
<dbReference type="AlphaFoldDB" id="A0A4R7K9S8"/>
<evidence type="ECO:0000313" key="3">
    <source>
        <dbReference type="Proteomes" id="UP000295325"/>
    </source>
</evidence>
<accession>A0A4R7K9S8</accession>
<dbReference type="EMBL" id="SOAZ01000023">
    <property type="protein sequence ID" value="TDT50930.1"/>
    <property type="molecule type" value="Genomic_DNA"/>
</dbReference>
<keyword evidence="3" id="KW-1185">Reference proteome</keyword>